<evidence type="ECO:0000256" key="4">
    <source>
        <dbReference type="ARBA" id="ARBA00023128"/>
    </source>
</evidence>
<organism evidence="6 7">
    <name type="scientific">Danaus plexippus plexippus</name>
    <dbReference type="NCBI Taxonomy" id="278856"/>
    <lineage>
        <taxon>Eukaryota</taxon>
        <taxon>Metazoa</taxon>
        <taxon>Ecdysozoa</taxon>
        <taxon>Arthropoda</taxon>
        <taxon>Hexapoda</taxon>
        <taxon>Insecta</taxon>
        <taxon>Pterygota</taxon>
        <taxon>Neoptera</taxon>
        <taxon>Endopterygota</taxon>
        <taxon>Lepidoptera</taxon>
        <taxon>Glossata</taxon>
        <taxon>Ditrysia</taxon>
        <taxon>Papilionoidea</taxon>
        <taxon>Nymphalidae</taxon>
        <taxon>Danainae</taxon>
        <taxon>Danaini</taxon>
        <taxon>Danaina</taxon>
        <taxon>Danaus</taxon>
        <taxon>Danaus</taxon>
    </lineage>
</organism>
<dbReference type="Gene3D" id="4.10.95.10">
    <property type="entry name" value="Cytochrome c oxidase, subunit VIa"/>
    <property type="match status" value="1"/>
</dbReference>
<dbReference type="Pfam" id="PF02046">
    <property type="entry name" value="COX6A"/>
    <property type="match status" value="1"/>
</dbReference>
<accession>A0A212EXK1</accession>
<protein>
    <submittedName>
        <fullName evidence="6">Uncharacterized protein</fullName>
    </submittedName>
</protein>
<evidence type="ECO:0000256" key="2">
    <source>
        <dbReference type="ARBA" id="ARBA00022792"/>
    </source>
</evidence>
<dbReference type="SUPFAM" id="SSF81411">
    <property type="entry name" value="Mitochondrial cytochrome c oxidase subunit VIa"/>
    <property type="match status" value="1"/>
</dbReference>
<keyword evidence="4" id="KW-0496">Mitochondrion</keyword>
<keyword evidence="7" id="KW-1185">Reference proteome</keyword>
<dbReference type="KEGG" id="dpl:KGM_204469"/>
<dbReference type="eggNOG" id="KOG3469">
    <property type="taxonomic scope" value="Eukaryota"/>
</dbReference>
<keyword evidence="3" id="KW-0809">Transit peptide</keyword>
<evidence type="ECO:0000313" key="7">
    <source>
        <dbReference type="Proteomes" id="UP000007151"/>
    </source>
</evidence>
<dbReference type="GO" id="GO:0005743">
    <property type="term" value="C:mitochondrial inner membrane"/>
    <property type="evidence" value="ECO:0007669"/>
    <property type="project" value="UniProtKB-SubCell"/>
</dbReference>
<sequence length="110" mass="12946">MVPGASSQIRPPVECRPIKIPPNPCCPRFHQANWRKYKLLFFLVCLPLILIQCFNTCGHKTPDKGECRDFEYMRLRFKKYPWRDGIQTFFHNERVNHVPGECTPPPLDCD</sequence>
<proteinExistence type="predicted"/>
<reference evidence="6 7" key="1">
    <citation type="journal article" date="2011" name="Cell">
        <title>The monarch butterfly genome yields insights into long-distance migration.</title>
        <authorList>
            <person name="Zhan S."/>
            <person name="Merlin C."/>
            <person name="Boore J.L."/>
            <person name="Reppert S.M."/>
        </authorList>
    </citation>
    <scope>NUCLEOTIDE SEQUENCE [LARGE SCALE GENOMIC DNA]</scope>
    <source>
        <strain evidence="6">F-2</strain>
    </source>
</reference>
<dbReference type="STRING" id="278856.A0A212EXK1"/>
<evidence type="ECO:0000256" key="5">
    <source>
        <dbReference type="ARBA" id="ARBA00023136"/>
    </source>
</evidence>
<evidence type="ECO:0000256" key="1">
    <source>
        <dbReference type="ARBA" id="ARBA00004273"/>
    </source>
</evidence>
<dbReference type="InParanoid" id="A0A212EXK1"/>
<dbReference type="AlphaFoldDB" id="A0A212EXK1"/>
<name>A0A212EXK1_DANPL</name>
<evidence type="ECO:0000256" key="3">
    <source>
        <dbReference type="ARBA" id="ARBA00022946"/>
    </source>
</evidence>
<gene>
    <name evidence="6" type="ORF">KGM_204469</name>
</gene>
<keyword evidence="2" id="KW-0999">Mitochondrion inner membrane</keyword>
<dbReference type="InterPro" id="IPR036418">
    <property type="entry name" value="Cyt_c_oxidase_su6a_sf"/>
</dbReference>
<dbReference type="InterPro" id="IPR001349">
    <property type="entry name" value="Cyt_c_oxidase_su6a"/>
</dbReference>
<dbReference type="Proteomes" id="UP000007151">
    <property type="component" value="Unassembled WGS sequence"/>
</dbReference>
<keyword evidence="5" id="KW-0472">Membrane</keyword>
<comment type="caution">
    <text evidence="6">The sequence shown here is derived from an EMBL/GenBank/DDBJ whole genome shotgun (WGS) entry which is preliminary data.</text>
</comment>
<dbReference type="EMBL" id="AGBW02011729">
    <property type="protein sequence ID" value="OWR46228.1"/>
    <property type="molecule type" value="Genomic_DNA"/>
</dbReference>
<comment type="subcellular location">
    <subcellularLocation>
        <location evidence="1">Mitochondrion inner membrane</location>
    </subcellularLocation>
</comment>
<evidence type="ECO:0000313" key="6">
    <source>
        <dbReference type="EMBL" id="OWR46228.1"/>
    </source>
</evidence>